<keyword evidence="9" id="KW-0472">Membrane</keyword>
<evidence type="ECO:0000256" key="5">
    <source>
        <dbReference type="ARBA" id="ARBA00022741"/>
    </source>
</evidence>
<dbReference type="InterPro" id="IPR027417">
    <property type="entry name" value="P-loop_NTPase"/>
</dbReference>
<evidence type="ECO:0000256" key="8">
    <source>
        <dbReference type="ARBA" id="ARBA00023065"/>
    </source>
</evidence>
<dbReference type="CDD" id="cd03214">
    <property type="entry name" value="ABC_Iron-Siderophores_B12_Hemin"/>
    <property type="match status" value="1"/>
</dbReference>
<accession>F8E2A5</accession>
<evidence type="ECO:0000256" key="6">
    <source>
        <dbReference type="ARBA" id="ARBA00022840"/>
    </source>
</evidence>
<evidence type="ECO:0000256" key="1">
    <source>
        <dbReference type="ARBA" id="ARBA00004202"/>
    </source>
</evidence>
<dbReference type="GO" id="GO:0005524">
    <property type="term" value="F:ATP binding"/>
    <property type="evidence" value="ECO:0007669"/>
    <property type="project" value="UniProtKB-KW"/>
</dbReference>
<dbReference type="KEGG" id="crd:CRES_1870"/>
<name>F8E2A5_CORRG</name>
<dbReference type="Gene3D" id="3.40.50.300">
    <property type="entry name" value="P-loop containing nucleotide triphosphate hydrolases"/>
    <property type="match status" value="1"/>
</dbReference>
<dbReference type="HOGENOM" id="CLU_000604_1_11_11"/>
<evidence type="ECO:0000256" key="9">
    <source>
        <dbReference type="ARBA" id="ARBA00023136"/>
    </source>
</evidence>
<dbReference type="SMART" id="SM00382">
    <property type="entry name" value="AAA"/>
    <property type="match status" value="1"/>
</dbReference>
<keyword evidence="8" id="KW-0406">Ion transport</keyword>
<evidence type="ECO:0000256" key="4">
    <source>
        <dbReference type="ARBA" id="ARBA00022496"/>
    </source>
</evidence>
<reference evidence="11 12" key="1">
    <citation type="journal article" date="2012" name="BMC Genomics">
        <title>Complete genome sequence, lifestyle, and multi-drug resistance of the human pathogen Corynebacterium resistens DSM 45100 isolated from blood samples of a leukemia patient.</title>
        <authorList>
            <person name="Schroder J."/>
            <person name="Maus I."/>
            <person name="Meyer K."/>
            <person name="Wordemann S."/>
            <person name="Blom J."/>
            <person name="Jaenicke S."/>
            <person name="Schneider J."/>
            <person name="Trost E."/>
            <person name="Tauch A."/>
        </authorList>
    </citation>
    <scope>NUCLEOTIDE SEQUENCE [LARGE SCALE GENOMIC DNA]</scope>
    <source>
        <strain evidence="12">DSM 45100 / JCM 12819 / CCUG 50093 / GTC 2026 / SICGH 158</strain>
    </source>
</reference>
<keyword evidence="2" id="KW-0813">Transport</keyword>
<dbReference type="GO" id="GO:0006826">
    <property type="term" value="P:iron ion transport"/>
    <property type="evidence" value="ECO:0007669"/>
    <property type="project" value="UniProtKB-KW"/>
</dbReference>
<keyword evidence="4" id="KW-0410">Iron transport</keyword>
<dbReference type="Pfam" id="PF00005">
    <property type="entry name" value="ABC_tran"/>
    <property type="match status" value="1"/>
</dbReference>
<dbReference type="SUPFAM" id="SSF52540">
    <property type="entry name" value="P-loop containing nucleoside triphosphate hydrolases"/>
    <property type="match status" value="1"/>
</dbReference>
<keyword evidence="12" id="KW-1185">Reference proteome</keyword>
<dbReference type="InterPro" id="IPR003439">
    <property type="entry name" value="ABC_transporter-like_ATP-bd"/>
</dbReference>
<evidence type="ECO:0000256" key="2">
    <source>
        <dbReference type="ARBA" id="ARBA00022448"/>
    </source>
</evidence>
<keyword evidence="7" id="KW-0408">Iron</keyword>
<protein>
    <submittedName>
        <fullName evidence="11">Iron complex ABC transport system ATP-binding protein</fullName>
        <ecNumber evidence="11">3.6.3.34</ecNumber>
    </submittedName>
</protein>
<keyword evidence="11" id="KW-0378">Hydrolase</keyword>
<dbReference type="EMBL" id="CP002857">
    <property type="protein sequence ID" value="AEI10223.1"/>
    <property type="molecule type" value="Genomic_DNA"/>
</dbReference>
<dbReference type="AlphaFoldDB" id="F8E2A5"/>
<dbReference type="InterPro" id="IPR051535">
    <property type="entry name" value="Siderophore_ABC-ATPase"/>
</dbReference>
<dbReference type="InterPro" id="IPR003593">
    <property type="entry name" value="AAA+_ATPase"/>
</dbReference>
<dbReference type="PANTHER" id="PTHR42771:SF2">
    <property type="entry name" value="IRON(3+)-HYDROXAMATE IMPORT ATP-BINDING PROTEIN FHUC"/>
    <property type="match status" value="1"/>
</dbReference>
<organism evidence="11 12">
    <name type="scientific">Corynebacterium resistens (strain DSM 45100 / JCM 12819 / GTC 2026 / SICGH 158)</name>
    <dbReference type="NCBI Taxonomy" id="662755"/>
    <lineage>
        <taxon>Bacteria</taxon>
        <taxon>Bacillati</taxon>
        <taxon>Actinomycetota</taxon>
        <taxon>Actinomycetes</taxon>
        <taxon>Mycobacteriales</taxon>
        <taxon>Corynebacteriaceae</taxon>
        <taxon>Corynebacterium</taxon>
    </lineage>
</organism>
<comment type="subcellular location">
    <subcellularLocation>
        <location evidence="1">Cell membrane</location>
        <topology evidence="1">Peripheral membrane protein</topology>
    </subcellularLocation>
</comment>
<sequence>MRYTDTAGTTLLVSNIHAGYLPEHDVLKGVSIRASAGSVTTLIGPNGCGKSTLLKTMSKLVVPRSGEVCINGKSIHTMRIREAARLIAMLPQHPIAPDGILVGELVARGRHPYQSWMRGQSPQDREEIAKACEATGISDLVDRKVSALSGGQRQRVWLAMALAQDTPVLLLDEPTTFLDPAHALEMLELAREQAEKGKAVVMVLHDLMLAGMYSDTLVVMKQGQIVAQGSPREALTPEVLADAYGLDAEVWNDPRGSSPVIVPRGVL</sequence>
<dbReference type="EC" id="3.6.3.34" evidence="11"/>
<dbReference type="FunFam" id="3.40.50.300:FF:000134">
    <property type="entry name" value="Iron-enterobactin ABC transporter ATP-binding protein"/>
    <property type="match status" value="1"/>
</dbReference>
<keyword evidence="6 11" id="KW-0067">ATP-binding</keyword>
<gene>
    <name evidence="11" type="ordered locus">CRES_1870</name>
</gene>
<dbReference type="PROSITE" id="PS00211">
    <property type="entry name" value="ABC_TRANSPORTER_1"/>
    <property type="match status" value="1"/>
</dbReference>
<dbReference type="GO" id="GO:0005886">
    <property type="term" value="C:plasma membrane"/>
    <property type="evidence" value="ECO:0007669"/>
    <property type="project" value="UniProtKB-SubCell"/>
</dbReference>
<dbReference type="eggNOG" id="COG1120">
    <property type="taxonomic scope" value="Bacteria"/>
</dbReference>
<proteinExistence type="predicted"/>
<dbReference type="InterPro" id="IPR017871">
    <property type="entry name" value="ABC_transporter-like_CS"/>
</dbReference>
<feature type="domain" description="ABC transporter" evidence="10">
    <location>
        <begin position="11"/>
        <end position="247"/>
    </location>
</feature>
<evidence type="ECO:0000313" key="11">
    <source>
        <dbReference type="EMBL" id="AEI10223.1"/>
    </source>
</evidence>
<dbReference type="Proteomes" id="UP000000492">
    <property type="component" value="Chromosome"/>
</dbReference>
<keyword evidence="3" id="KW-1003">Cell membrane</keyword>
<dbReference type="PANTHER" id="PTHR42771">
    <property type="entry name" value="IRON(3+)-HYDROXAMATE IMPORT ATP-BINDING PROTEIN FHUC"/>
    <property type="match status" value="1"/>
</dbReference>
<evidence type="ECO:0000313" key="12">
    <source>
        <dbReference type="Proteomes" id="UP000000492"/>
    </source>
</evidence>
<keyword evidence="5" id="KW-0547">Nucleotide-binding</keyword>
<dbReference type="GO" id="GO:0016887">
    <property type="term" value="F:ATP hydrolysis activity"/>
    <property type="evidence" value="ECO:0007669"/>
    <property type="project" value="InterPro"/>
</dbReference>
<dbReference type="PROSITE" id="PS50893">
    <property type="entry name" value="ABC_TRANSPORTER_2"/>
    <property type="match status" value="1"/>
</dbReference>
<evidence type="ECO:0000259" key="10">
    <source>
        <dbReference type="PROSITE" id="PS50893"/>
    </source>
</evidence>
<evidence type="ECO:0000256" key="3">
    <source>
        <dbReference type="ARBA" id="ARBA00022475"/>
    </source>
</evidence>
<dbReference type="STRING" id="662755.CRES_1870"/>
<evidence type="ECO:0000256" key="7">
    <source>
        <dbReference type="ARBA" id="ARBA00023004"/>
    </source>
</evidence>